<dbReference type="Proteomes" id="UP000799324">
    <property type="component" value="Unassembled WGS sequence"/>
</dbReference>
<sequence length="141" mass="16108">MSIKPQFTTYPGYGVDATERMGYSQAVRIGNFVRTSGQSGWHPDGKLPEDADTQIFRAFENVMQALKSANPKCEWRHVVNFRSYHVDMDAQFAKMTEEIKRRMPHRPVWMCTGIPYVGLPGLHLEIEAEAYVPDDESEAKL</sequence>
<reference evidence="1" key="1">
    <citation type="journal article" date="2020" name="Stud. Mycol.">
        <title>101 Dothideomycetes genomes: a test case for predicting lifestyles and emergence of pathogens.</title>
        <authorList>
            <person name="Haridas S."/>
            <person name="Albert R."/>
            <person name="Binder M."/>
            <person name="Bloem J."/>
            <person name="Labutti K."/>
            <person name="Salamov A."/>
            <person name="Andreopoulos B."/>
            <person name="Baker S."/>
            <person name="Barry K."/>
            <person name="Bills G."/>
            <person name="Bluhm B."/>
            <person name="Cannon C."/>
            <person name="Castanera R."/>
            <person name="Culley D."/>
            <person name="Daum C."/>
            <person name="Ezra D."/>
            <person name="Gonzalez J."/>
            <person name="Henrissat B."/>
            <person name="Kuo A."/>
            <person name="Liang C."/>
            <person name="Lipzen A."/>
            <person name="Lutzoni F."/>
            <person name="Magnuson J."/>
            <person name="Mondo S."/>
            <person name="Nolan M."/>
            <person name="Ohm R."/>
            <person name="Pangilinan J."/>
            <person name="Park H.-J."/>
            <person name="Ramirez L."/>
            <person name="Alfaro M."/>
            <person name="Sun H."/>
            <person name="Tritt A."/>
            <person name="Yoshinaga Y."/>
            <person name="Zwiers L.-H."/>
            <person name="Turgeon B."/>
            <person name="Goodwin S."/>
            <person name="Spatafora J."/>
            <person name="Crous P."/>
            <person name="Grigoriev I."/>
        </authorList>
    </citation>
    <scope>NUCLEOTIDE SEQUENCE</scope>
    <source>
        <strain evidence="1">CBS 122681</strain>
    </source>
</reference>
<dbReference type="Gene3D" id="3.30.1330.40">
    <property type="entry name" value="RutC-like"/>
    <property type="match status" value="1"/>
</dbReference>
<dbReference type="OrthoDB" id="309640at2759"/>
<dbReference type="PANTHER" id="PTHR11803:SF39">
    <property type="entry name" value="2-IMINOBUTANOATE_2-IMINOPROPANOATE DEAMINASE"/>
    <property type="match status" value="1"/>
</dbReference>
<proteinExistence type="predicted"/>
<evidence type="ECO:0000313" key="1">
    <source>
        <dbReference type="EMBL" id="KAF2653655.1"/>
    </source>
</evidence>
<dbReference type="GO" id="GO:0005829">
    <property type="term" value="C:cytosol"/>
    <property type="evidence" value="ECO:0007669"/>
    <property type="project" value="TreeGrafter"/>
</dbReference>
<dbReference type="SUPFAM" id="SSF55298">
    <property type="entry name" value="YjgF-like"/>
    <property type="match status" value="1"/>
</dbReference>
<dbReference type="EMBL" id="MU004377">
    <property type="protein sequence ID" value="KAF2653655.1"/>
    <property type="molecule type" value="Genomic_DNA"/>
</dbReference>
<dbReference type="GO" id="GO:0019239">
    <property type="term" value="F:deaminase activity"/>
    <property type="evidence" value="ECO:0007669"/>
    <property type="project" value="TreeGrafter"/>
</dbReference>
<dbReference type="InterPro" id="IPR006175">
    <property type="entry name" value="YjgF/YER057c/UK114"/>
</dbReference>
<evidence type="ECO:0000313" key="2">
    <source>
        <dbReference type="Proteomes" id="UP000799324"/>
    </source>
</evidence>
<dbReference type="GO" id="GO:0005739">
    <property type="term" value="C:mitochondrion"/>
    <property type="evidence" value="ECO:0007669"/>
    <property type="project" value="TreeGrafter"/>
</dbReference>
<dbReference type="PANTHER" id="PTHR11803">
    <property type="entry name" value="2-IMINOBUTANOATE/2-IMINOPROPANOATE DEAMINASE RIDA"/>
    <property type="match status" value="1"/>
</dbReference>
<dbReference type="Pfam" id="PF01042">
    <property type="entry name" value="Ribonuc_L-PSP"/>
    <property type="match status" value="1"/>
</dbReference>
<organism evidence="1 2">
    <name type="scientific">Lophiostoma macrostomum CBS 122681</name>
    <dbReference type="NCBI Taxonomy" id="1314788"/>
    <lineage>
        <taxon>Eukaryota</taxon>
        <taxon>Fungi</taxon>
        <taxon>Dikarya</taxon>
        <taxon>Ascomycota</taxon>
        <taxon>Pezizomycotina</taxon>
        <taxon>Dothideomycetes</taxon>
        <taxon>Pleosporomycetidae</taxon>
        <taxon>Pleosporales</taxon>
        <taxon>Lophiostomataceae</taxon>
        <taxon>Lophiostoma</taxon>
    </lineage>
</organism>
<dbReference type="InterPro" id="IPR035959">
    <property type="entry name" value="RutC-like_sf"/>
</dbReference>
<protein>
    <submittedName>
        <fullName evidence="1">YjgF-like protein</fullName>
    </submittedName>
</protein>
<name>A0A6A6T0Z9_9PLEO</name>
<gene>
    <name evidence="1" type="ORF">K491DRAFT_602401</name>
</gene>
<dbReference type="AlphaFoldDB" id="A0A6A6T0Z9"/>
<keyword evidence="2" id="KW-1185">Reference proteome</keyword>
<accession>A0A6A6T0Z9</accession>